<organism evidence="3 4">
    <name type="scientific">Pedobacter xixiisoli</name>
    <dbReference type="NCBI Taxonomy" id="1476464"/>
    <lineage>
        <taxon>Bacteria</taxon>
        <taxon>Pseudomonadati</taxon>
        <taxon>Bacteroidota</taxon>
        <taxon>Sphingobacteriia</taxon>
        <taxon>Sphingobacteriales</taxon>
        <taxon>Sphingobacteriaceae</taxon>
        <taxon>Pedobacter</taxon>
    </lineage>
</organism>
<dbReference type="InterPro" id="IPR018931">
    <property type="entry name" value="DUF2520"/>
</dbReference>
<keyword evidence="4" id="KW-1185">Reference proteome</keyword>
<name>A0A285ZZ89_9SPHI</name>
<dbReference type="Gene3D" id="1.10.1040.20">
    <property type="entry name" value="ProC-like, C-terminal domain"/>
    <property type="match status" value="1"/>
</dbReference>
<dbReference type="InterPro" id="IPR008927">
    <property type="entry name" value="6-PGluconate_DH-like_C_sf"/>
</dbReference>
<proteinExistence type="predicted"/>
<dbReference type="Pfam" id="PF10728">
    <property type="entry name" value="DUF2520"/>
    <property type="match status" value="1"/>
</dbReference>
<sequence>MRVSIIGSGNVATHIAKALRNANVTLLNIWSYNLENAQMLANKVDAIAVTKLSQINTDDSDAVLISVKDDAIATVASQLVNYSGLIAHTSGAVTIDVLSNHKNYGVFYPLQTFSKHKELDFGNVPLCLEANDTSNLDSLKQLAKLISKSVYEVDSEQRKTLHLAAVFACNFPNYLYGVAQQLLAQNHLDFDIIKPLIIETANKIQTALPMEVQTGPAVRNDEQTLKKHEGMLQEHPEWLTIYKLLSEQIKKG</sequence>
<dbReference type="OrthoDB" id="9810755at2"/>
<dbReference type="AlphaFoldDB" id="A0A285ZZ89"/>
<reference evidence="4" key="1">
    <citation type="submission" date="2017-09" db="EMBL/GenBank/DDBJ databases">
        <authorList>
            <person name="Varghese N."/>
            <person name="Submissions S."/>
        </authorList>
    </citation>
    <scope>NUCLEOTIDE SEQUENCE [LARGE SCALE GENOMIC DNA]</scope>
    <source>
        <strain evidence="4">CGMCC 1.12803</strain>
    </source>
</reference>
<dbReference type="RefSeq" id="WP_097131308.1">
    <property type="nucleotide sequence ID" value="NZ_OCMT01000002.1"/>
</dbReference>
<dbReference type="InterPro" id="IPR037108">
    <property type="entry name" value="TM1727-like_C_sf"/>
</dbReference>
<evidence type="ECO:0000313" key="4">
    <source>
        <dbReference type="Proteomes" id="UP000219281"/>
    </source>
</evidence>
<gene>
    <name evidence="3" type="ORF">SAMN06297358_1928</name>
</gene>
<dbReference type="SUPFAM" id="SSF48179">
    <property type="entry name" value="6-phosphogluconate dehydrogenase C-terminal domain-like"/>
    <property type="match status" value="1"/>
</dbReference>
<dbReference type="InterPro" id="IPR019665">
    <property type="entry name" value="OxRdtase/DH_put_Rossmann_dom"/>
</dbReference>
<dbReference type="PANTHER" id="PTHR40459">
    <property type="entry name" value="CONSERVED HYPOTHETICAL ALANINE AND LEUCINE RICH PROTEIN"/>
    <property type="match status" value="1"/>
</dbReference>
<dbReference type="EMBL" id="OCMT01000002">
    <property type="protein sequence ID" value="SOD14961.1"/>
    <property type="molecule type" value="Genomic_DNA"/>
</dbReference>
<dbReference type="Gene3D" id="3.40.50.720">
    <property type="entry name" value="NAD(P)-binding Rossmann-like Domain"/>
    <property type="match status" value="1"/>
</dbReference>
<feature type="domain" description="Putative oxidoreductase/dehydrogenase Rossmann-like" evidence="1">
    <location>
        <begin position="2"/>
        <end position="105"/>
    </location>
</feature>
<evidence type="ECO:0000259" key="2">
    <source>
        <dbReference type="Pfam" id="PF10728"/>
    </source>
</evidence>
<evidence type="ECO:0000259" key="1">
    <source>
        <dbReference type="Pfam" id="PF10727"/>
    </source>
</evidence>
<dbReference type="Proteomes" id="UP000219281">
    <property type="component" value="Unassembled WGS sequence"/>
</dbReference>
<evidence type="ECO:0000313" key="3">
    <source>
        <dbReference type="EMBL" id="SOD14961.1"/>
    </source>
</evidence>
<protein>
    <submittedName>
        <fullName evidence="3">Predicted oxidoreductase, contains short-chain dehydrogenase (SDR) and DUF2520 domains</fullName>
    </submittedName>
</protein>
<dbReference type="PANTHER" id="PTHR40459:SF1">
    <property type="entry name" value="CONSERVED HYPOTHETICAL ALANINE AND LEUCINE RICH PROTEIN"/>
    <property type="match status" value="1"/>
</dbReference>
<accession>A0A285ZZ89</accession>
<dbReference type="SUPFAM" id="SSF51735">
    <property type="entry name" value="NAD(P)-binding Rossmann-fold domains"/>
    <property type="match status" value="1"/>
</dbReference>
<dbReference type="Pfam" id="PF10727">
    <property type="entry name" value="Rossmann-like"/>
    <property type="match status" value="1"/>
</dbReference>
<feature type="domain" description="DUF2520" evidence="2">
    <location>
        <begin position="124"/>
        <end position="249"/>
    </location>
</feature>
<dbReference type="InterPro" id="IPR036291">
    <property type="entry name" value="NAD(P)-bd_dom_sf"/>
</dbReference>